<dbReference type="EMBL" id="DTFI01000078">
    <property type="protein sequence ID" value="HGI43331.1"/>
    <property type="molecule type" value="Genomic_DNA"/>
</dbReference>
<protein>
    <recommendedName>
        <fullName evidence="1">Nmd3 N-terminal domain-containing protein</fullName>
    </recommendedName>
</protein>
<feature type="domain" description="Nmd3 N-terminal" evidence="1">
    <location>
        <begin position="6"/>
        <end position="233"/>
    </location>
</feature>
<dbReference type="Pfam" id="PF04981">
    <property type="entry name" value="NMD3"/>
    <property type="match status" value="1"/>
</dbReference>
<dbReference type="PANTHER" id="PTHR12746">
    <property type="entry name" value="NONSENSE-MEDIATED MRNA DECAY PROTEIN 3"/>
    <property type="match status" value="1"/>
</dbReference>
<sequence length="351" mass="39034">MARVVCPLCGEVTDVLVEGLCPNCFRALHPLVVQKREIRLEKCRVCGAFRLSGSRWSRDPEELEKEMLRKLSSFAEVKGEVRELSLNLEKGILRLKVLGKAHEALPSNYVEVHELRLKVSRAICETCLGYVSKKKTAIVQVRANGRELTPDEVVVIKNTLNKLSSLSASRGPDYAPVEVKEEPFGMDIYFSSSAVASEFVRMLSGKLHFDILETSKLIGVTSSGREKRRLTIRLLLPSFKRGDIVSIGDRLFLIDSIASGKIIVRDLETFEKSSLPLSRLNLSNIRVHVSKENLEEGVVVSNDGTSIYVMPSSGEILEVSIRHEKQAALFTPGGRVGILRRSGKIILVPRV</sequence>
<dbReference type="GO" id="GO:0043023">
    <property type="term" value="F:ribosomal large subunit binding"/>
    <property type="evidence" value="ECO:0007669"/>
    <property type="project" value="InterPro"/>
</dbReference>
<dbReference type="InterPro" id="IPR039768">
    <property type="entry name" value="Nmd3"/>
</dbReference>
<organism evidence="2">
    <name type="scientific">Thermofilum pendens</name>
    <dbReference type="NCBI Taxonomy" id="2269"/>
    <lineage>
        <taxon>Archaea</taxon>
        <taxon>Thermoproteota</taxon>
        <taxon>Thermoprotei</taxon>
        <taxon>Thermofilales</taxon>
        <taxon>Thermofilaceae</taxon>
        <taxon>Thermofilum</taxon>
    </lineage>
</organism>
<dbReference type="AlphaFoldDB" id="A0A7C4FEE1"/>
<proteinExistence type="predicted"/>
<evidence type="ECO:0000259" key="1">
    <source>
        <dbReference type="Pfam" id="PF04981"/>
    </source>
</evidence>
<comment type="caution">
    <text evidence="2">The sequence shown here is derived from an EMBL/GenBank/DDBJ whole genome shotgun (WGS) entry which is preliminary data.</text>
</comment>
<gene>
    <name evidence="2" type="ORF">ENV17_02960</name>
</gene>
<dbReference type="PANTHER" id="PTHR12746:SF2">
    <property type="entry name" value="60S RIBOSOMAL EXPORT PROTEIN NMD3"/>
    <property type="match status" value="1"/>
</dbReference>
<name>A0A7C4FEE1_THEPE</name>
<dbReference type="InterPro" id="IPR007064">
    <property type="entry name" value="Nmd3_N"/>
</dbReference>
<accession>A0A7C4FEE1</accession>
<evidence type="ECO:0000313" key="2">
    <source>
        <dbReference type="EMBL" id="HGI43331.1"/>
    </source>
</evidence>
<dbReference type="GO" id="GO:0005737">
    <property type="term" value="C:cytoplasm"/>
    <property type="evidence" value="ECO:0007669"/>
    <property type="project" value="TreeGrafter"/>
</dbReference>
<reference evidence="2" key="1">
    <citation type="journal article" date="2020" name="mSystems">
        <title>Genome- and Community-Level Interaction Insights into Carbon Utilization and Element Cycling Functions of Hydrothermarchaeota in Hydrothermal Sediment.</title>
        <authorList>
            <person name="Zhou Z."/>
            <person name="Liu Y."/>
            <person name="Xu W."/>
            <person name="Pan J."/>
            <person name="Luo Z.H."/>
            <person name="Li M."/>
        </authorList>
    </citation>
    <scope>NUCLEOTIDE SEQUENCE [LARGE SCALE GENOMIC DNA]</scope>
    <source>
        <strain evidence="2">SpSt-735</strain>
    </source>
</reference>